<evidence type="ECO:0000313" key="1">
    <source>
        <dbReference type="EMBL" id="ETO08867.1"/>
    </source>
</evidence>
<dbReference type="Proteomes" id="UP000023152">
    <property type="component" value="Unassembled WGS sequence"/>
</dbReference>
<comment type="caution">
    <text evidence="1">The sequence shown here is derived from an EMBL/GenBank/DDBJ whole genome shotgun (WGS) entry which is preliminary data.</text>
</comment>
<protein>
    <submittedName>
        <fullName evidence="1">Uncharacterized protein</fullName>
    </submittedName>
</protein>
<gene>
    <name evidence="1" type="ORF">RFI_28521</name>
</gene>
<dbReference type="AlphaFoldDB" id="X6M601"/>
<sequence length="114" mass="12997">MYRKEKTAEQLCQQVFALCCQSLAPTYVKITSGMLSLGLRLGYSCTKLVSHFIDDTPVCLTDEAPLNEKKEKKELDEELLDLGQTDFVCTFCCLFPKNILTQQKKKKLLSVLKR</sequence>
<dbReference type="EMBL" id="ASPP01024609">
    <property type="protein sequence ID" value="ETO08867.1"/>
    <property type="molecule type" value="Genomic_DNA"/>
</dbReference>
<reference evidence="1 2" key="1">
    <citation type="journal article" date="2013" name="Curr. Biol.">
        <title>The Genome of the Foraminiferan Reticulomyxa filosa.</title>
        <authorList>
            <person name="Glockner G."/>
            <person name="Hulsmann N."/>
            <person name="Schleicher M."/>
            <person name="Noegel A.A."/>
            <person name="Eichinger L."/>
            <person name="Gallinger C."/>
            <person name="Pawlowski J."/>
            <person name="Sierra R."/>
            <person name="Euteneuer U."/>
            <person name="Pillet L."/>
            <person name="Moustafa A."/>
            <person name="Platzer M."/>
            <person name="Groth M."/>
            <person name="Szafranski K."/>
            <person name="Schliwa M."/>
        </authorList>
    </citation>
    <scope>NUCLEOTIDE SEQUENCE [LARGE SCALE GENOMIC DNA]</scope>
</reference>
<keyword evidence="2" id="KW-1185">Reference proteome</keyword>
<name>X6M601_RETFI</name>
<accession>X6M601</accession>
<organism evidence="1 2">
    <name type="scientific">Reticulomyxa filosa</name>
    <dbReference type="NCBI Taxonomy" id="46433"/>
    <lineage>
        <taxon>Eukaryota</taxon>
        <taxon>Sar</taxon>
        <taxon>Rhizaria</taxon>
        <taxon>Retaria</taxon>
        <taxon>Foraminifera</taxon>
        <taxon>Monothalamids</taxon>
        <taxon>Reticulomyxidae</taxon>
        <taxon>Reticulomyxa</taxon>
    </lineage>
</organism>
<evidence type="ECO:0000313" key="2">
    <source>
        <dbReference type="Proteomes" id="UP000023152"/>
    </source>
</evidence>
<proteinExistence type="predicted"/>